<evidence type="ECO:0000256" key="2">
    <source>
        <dbReference type="ARBA" id="ARBA00023002"/>
    </source>
</evidence>
<dbReference type="PANTHER" id="PTHR30466:SF11">
    <property type="entry name" value="FLAVIN-DEPENDENT MONOOXYGENASE, REDUCTASE SUBUNIT HSAB"/>
    <property type="match status" value="1"/>
</dbReference>
<reference evidence="4 5" key="1">
    <citation type="submission" date="2024-07" db="EMBL/GenBank/DDBJ databases">
        <authorList>
            <person name="Lee S."/>
            <person name="Kang M."/>
        </authorList>
    </citation>
    <scope>NUCLEOTIDE SEQUENCE [LARGE SCALE GENOMIC DNA]</scope>
    <source>
        <strain evidence="4 5">DS6</strain>
    </source>
</reference>
<organism evidence="4 5">
    <name type="scientific">Nocardioides eburneus</name>
    <dbReference type="NCBI Taxonomy" id="3231482"/>
    <lineage>
        <taxon>Bacteria</taxon>
        <taxon>Bacillati</taxon>
        <taxon>Actinomycetota</taxon>
        <taxon>Actinomycetes</taxon>
        <taxon>Propionibacteriales</taxon>
        <taxon>Nocardioidaceae</taxon>
        <taxon>Nocardioides</taxon>
    </lineage>
</organism>
<dbReference type="Proteomes" id="UP001556631">
    <property type="component" value="Unassembled WGS sequence"/>
</dbReference>
<evidence type="ECO:0000259" key="3">
    <source>
        <dbReference type="SMART" id="SM00903"/>
    </source>
</evidence>
<comment type="similarity">
    <text evidence="1">Belongs to the non-flavoprotein flavin reductase family.</text>
</comment>
<dbReference type="PANTHER" id="PTHR30466">
    <property type="entry name" value="FLAVIN REDUCTASE"/>
    <property type="match status" value="1"/>
</dbReference>
<evidence type="ECO:0000313" key="5">
    <source>
        <dbReference type="Proteomes" id="UP001556631"/>
    </source>
</evidence>
<gene>
    <name evidence="4" type="ORF">AB3X52_15030</name>
</gene>
<dbReference type="EC" id="1.-.-.-" evidence="4"/>
<sequence length="180" mass="19169">MSERHGAASRPASTQVPEAVDPGRFRAVVGRFASGVAVVSTRFDDRLFGTTVSAVSSLSAEPPMMLVCLNRASTTHDAVMRSGRYAISVLAADQDDLARHFSRAGTDKFADVDHVVTDHGLPTLTNALATLECLVEEVAAGGSHTVFLGRVLDVGAREGEPLAYYRGAFSRLVRAERPPT</sequence>
<dbReference type="RefSeq" id="WP_367994907.1">
    <property type="nucleotide sequence ID" value="NZ_JBFPJR010000029.1"/>
</dbReference>
<dbReference type="SUPFAM" id="SSF50475">
    <property type="entry name" value="FMN-binding split barrel"/>
    <property type="match status" value="1"/>
</dbReference>
<proteinExistence type="inferred from homology"/>
<keyword evidence="2 4" id="KW-0560">Oxidoreductase</keyword>
<dbReference type="EMBL" id="JBFPJR010000029">
    <property type="protein sequence ID" value="MEX0428939.1"/>
    <property type="molecule type" value="Genomic_DNA"/>
</dbReference>
<name>A0ABV3T4X5_9ACTN</name>
<evidence type="ECO:0000256" key="1">
    <source>
        <dbReference type="ARBA" id="ARBA00008898"/>
    </source>
</evidence>
<feature type="domain" description="Flavin reductase like" evidence="3">
    <location>
        <begin position="29"/>
        <end position="171"/>
    </location>
</feature>
<dbReference type="Gene3D" id="2.30.110.10">
    <property type="entry name" value="Electron Transport, Fmn-binding Protein, Chain A"/>
    <property type="match status" value="1"/>
</dbReference>
<evidence type="ECO:0000313" key="4">
    <source>
        <dbReference type="EMBL" id="MEX0428939.1"/>
    </source>
</evidence>
<dbReference type="InterPro" id="IPR050268">
    <property type="entry name" value="NADH-dep_flavin_reductase"/>
</dbReference>
<comment type="caution">
    <text evidence="4">The sequence shown here is derived from an EMBL/GenBank/DDBJ whole genome shotgun (WGS) entry which is preliminary data.</text>
</comment>
<protein>
    <submittedName>
        <fullName evidence="4">Flavin reductase family protein</fullName>
        <ecNumber evidence="4">1.-.-.-</ecNumber>
    </submittedName>
</protein>
<dbReference type="InterPro" id="IPR012349">
    <property type="entry name" value="Split_barrel_FMN-bd"/>
</dbReference>
<dbReference type="InterPro" id="IPR002563">
    <property type="entry name" value="Flavin_Rdtase-like_dom"/>
</dbReference>
<keyword evidence="5" id="KW-1185">Reference proteome</keyword>
<dbReference type="GO" id="GO:0016491">
    <property type="term" value="F:oxidoreductase activity"/>
    <property type="evidence" value="ECO:0007669"/>
    <property type="project" value="UniProtKB-KW"/>
</dbReference>
<accession>A0ABV3T4X5</accession>
<dbReference type="Pfam" id="PF01613">
    <property type="entry name" value="Flavin_Reduct"/>
    <property type="match status" value="1"/>
</dbReference>
<dbReference type="SMART" id="SM00903">
    <property type="entry name" value="Flavin_Reduct"/>
    <property type="match status" value="1"/>
</dbReference>